<evidence type="ECO:0000256" key="3">
    <source>
        <dbReference type="ARBA" id="ARBA00022528"/>
    </source>
</evidence>
<keyword evidence="8" id="KW-0604">Photosystem II</keyword>
<dbReference type="SUPFAM" id="SSF103511">
    <property type="entry name" value="Chlorophyll a-b binding protein"/>
    <property type="match status" value="1"/>
</dbReference>
<dbReference type="EMBL" id="JACGCM010000287">
    <property type="protein sequence ID" value="KAF6174228.1"/>
    <property type="molecule type" value="Genomic_DNA"/>
</dbReference>
<evidence type="ECO:0000256" key="2">
    <source>
        <dbReference type="ARBA" id="ARBA00022494"/>
    </source>
</evidence>
<dbReference type="InterPro" id="IPR001344">
    <property type="entry name" value="Chloro_AB-bd_pln"/>
</dbReference>
<keyword evidence="5 8" id="KW-0934">Plastid</keyword>
<organism evidence="9 10">
    <name type="scientific">Kingdonia uniflora</name>
    <dbReference type="NCBI Taxonomy" id="39325"/>
    <lineage>
        <taxon>Eukaryota</taxon>
        <taxon>Viridiplantae</taxon>
        <taxon>Streptophyta</taxon>
        <taxon>Embryophyta</taxon>
        <taxon>Tracheophyta</taxon>
        <taxon>Spermatophyta</taxon>
        <taxon>Magnoliopsida</taxon>
        <taxon>Ranunculales</taxon>
        <taxon>Circaeasteraceae</taxon>
        <taxon>Kingdonia</taxon>
    </lineage>
</organism>
<gene>
    <name evidence="9" type="ORF">GIB67_033760</name>
</gene>
<evidence type="ECO:0000256" key="1">
    <source>
        <dbReference type="ARBA" id="ARBA00004334"/>
    </source>
</evidence>
<evidence type="ECO:0000256" key="8">
    <source>
        <dbReference type="RuleBase" id="RU363080"/>
    </source>
</evidence>
<feature type="binding site" evidence="7">
    <location>
        <position position="33"/>
    </location>
    <ligand>
        <name>chlorophyll a</name>
        <dbReference type="ChEBI" id="CHEBI:58416"/>
        <label>1</label>
    </ligand>
</feature>
<evidence type="ECO:0000313" key="10">
    <source>
        <dbReference type="Proteomes" id="UP000541444"/>
    </source>
</evidence>
<keyword evidence="4 8" id="KW-0602">Photosynthesis</keyword>
<evidence type="ECO:0000256" key="5">
    <source>
        <dbReference type="ARBA" id="ARBA00022640"/>
    </source>
</evidence>
<keyword evidence="8" id="KW-0603">Photosystem I</keyword>
<evidence type="ECO:0000256" key="7">
    <source>
        <dbReference type="PIRSR" id="PIRSR601344-1"/>
    </source>
</evidence>
<feature type="binding site" evidence="7">
    <location>
        <position position="50"/>
    </location>
    <ligand>
        <name>chlorophyll a</name>
        <dbReference type="ChEBI" id="CHEBI:58416"/>
        <label>1</label>
    </ligand>
</feature>
<reference evidence="9 10" key="1">
    <citation type="journal article" date="2020" name="IScience">
        <title>Genome Sequencing of the Endangered Kingdonia uniflora (Circaeasteraceae, Ranunculales) Reveals Potential Mechanisms of Evolutionary Specialization.</title>
        <authorList>
            <person name="Sun Y."/>
            <person name="Deng T."/>
            <person name="Zhang A."/>
            <person name="Moore M.J."/>
            <person name="Landis J.B."/>
            <person name="Lin N."/>
            <person name="Zhang H."/>
            <person name="Zhang X."/>
            <person name="Huang J."/>
            <person name="Zhang X."/>
            <person name="Sun H."/>
            <person name="Wang H."/>
        </authorList>
    </citation>
    <scope>NUCLEOTIDE SEQUENCE [LARGE SCALE GENOMIC DNA]</scope>
    <source>
        <strain evidence="9">TB1705</strain>
        <tissue evidence="9">Leaf</tissue>
    </source>
</reference>
<keyword evidence="3 8" id="KW-0150">Chloroplast</keyword>
<comment type="subcellular location">
    <subcellularLocation>
        <location evidence="1 8">Plastid</location>
        <location evidence="1 8">Chloroplast thylakoid membrane</location>
    </subcellularLocation>
</comment>
<feature type="binding site" evidence="7">
    <location>
        <position position="38"/>
    </location>
    <ligand>
        <name>chlorophyll a</name>
        <dbReference type="ChEBI" id="CHEBI:58416"/>
        <label>1</label>
    </ligand>
</feature>
<dbReference type="AlphaFoldDB" id="A0A7J7P4X3"/>
<keyword evidence="2 7" id="KW-0148">Chlorophyll</keyword>
<comment type="caution">
    <text evidence="9">The sequence shown here is derived from an EMBL/GenBank/DDBJ whole genome shotgun (WGS) entry which is preliminary data.</text>
</comment>
<protein>
    <recommendedName>
        <fullName evidence="8">Chlorophyll a-b binding protein, chloroplastic</fullName>
    </recommendedName>
</protein>
<feature type="binding site" evidence="7">
    <location>
        <position position="36"/>
    </location>
    <ligand>
        <name>chlorophyll a</name>
        <dbReference type="ChEBI" id="CHEBI:58416"/>
        <label>1</label>
    </ligand>
</feature>
<dbReference type="GO" id="GO:0016168">
    <property type="term" value="F:chlorophyll binding"/>
    <property type="evidence" value="ECO:0007669"/>
    <property type="project" value="UniProtKB-KW"/>
</dbReference>
<dbReference type="OrthoDB" id="423598at2759"/>
<proteinExistence type="inferred from homology"/>
<feature type="binding site" evidence="7">
    <location>
        <position position="65"/>
    </location>
    <ligand>
        <name>chlorophyll a</name>
        <dbReference type="ChEBI" id="CHEBI:58416"/>
        <label>1</label>
    </ligand>
</feature>
<sequence length="85" mass="9261">MSCISEIMVKKKSFHSLGLADDPEAFVKLKVKEIKNGRLAKFSVFGNFVQVIVTGKGHLENLADHLADSVSNNAWSFATNLVPGN</sequence>
<accession>A0A7J7P4X3</accession>
<name>A0A7J7P4X3_9MAGN</name>
<evidence type="ECO:0000313" key="9">
    <source>
        <dbReference type="EMBL" id="KAF6174228.1"/>
    </source>
</evidence>
<dbReference type="GO" id="GO:0009523">
    <property type="term" value="C:photosystem II"/>
    <property type="evidence" value="ECO:0007669"/>
    <property type="project" value="UniProtKB-KW"/>
</dbReference>
<keyword evidence="8" id="KW-0793">Thylakoid</keyword>
<evidence type="ECO:0000256" key="4">
    <source>
        <dbReference type="ARBA" id="ARBA00022531"/>
    </source>
</evidence>
<comment type="function">
    <text evidence="8">The light-harvesting complex (LHC) functions as a light receptor, it captures and delivers excitation energy to photosystems with which it is closely associated.</text>
</comment>
<keyword evidence="6 8" id="KW-0157">Chromophore</keyword>
<feature type="binding site" evidence="7">
    <location>
        <position position="32"/>
    </location>
    <ligand>
        <name>chlorophyll a</name>
        <dbReference type="ChEBI" id="CHEBI:58416"/>
        <label>1</label>
    </ligand>
</feature>
<dbReference type="GO" id="GO:0009535">
    <property type="term" value="C:chloroplast thylakoid membrane"/>
    <property type="evidence" value="ECO:0007669"/>
    <property type="project" value="UniProtKB-SubCell"/>
</dbReference>
<dbReference type="Gene3D" id="1.10.3460.10">
    <property type="entry name" value="Chlorophyll a/b binding protein domain"/>
    <property type="match status" value="1"/>
</dbReference>
<dbReference type="Proteomes" id="UP000541444">
    <property type="component" value="Unassembled WGS sequence"/>
</dbReference>
<dbReference type="GO" id="GO:0009765">
    <property type="term" value="P:photosynthesis, light harvesting"/>
    <property type="evidence" value="ECO:0007669"/>
    <property type="project" value="InterPro"/>
</dbReference>
<dbReference type="PANTHER" id="PTHR21649">
    <property type="entry name" value="CHLOROPHYLL A/B BINDING PROTEIN"/>
    <property type="match status" value="1"/>
</dbReference>
<comment type="similarity">
    <text evidence="8">Belongs to the light-harvesting chlorophyll a/b-binding (LHC) protein family.</text>
</comment>
<dbReference type="Pfam" id="PF00504">
    <property type="entry name" value="Chloroa_b-bind"/>
    <property type="match status" value="1"/>
</dbReference>
<evidence type="ECO:0000256" key="6">
    <source>
        <dbReference type="ARBA" id="ARBA00022991"/>
    </source>
</evidence>
<dbReference type="InterPro" id="IPR022796">
    <property type="entry name" value="Chloroa_b-bind"/>
</dbReference>
<keyword evidence="10" id="KW-1185">Reference proteome</keyword>
<feature type="binding site" evidence="7">
    <location>
        <position position="74"/>
    </location>
    <ligand>
        <name>chlorophyll a</name>
        <dbReference type="ChEBI" id="CHEBI:58416"/>
        <label>1</label>
    </ligand>
</feature>
<dbReference type="GO" id="GO:0009522">
    <property type="term" value="C:photosystem I"/>
    <property type="evidence" value="ECO:0007669"/>
    <property type="project" value="UniProtKB-KW"/>
</dbReference>